<reference evidence="1" key="2">
    <citation type="submission" date="2023-06" db="EMBL/GenBank/DDBJ databases">
        <authorList>
            <consortium name="Lawrence Berkeley National Laboratory"/>
            <person name="Mondo S.J."/>
            <person name="Hensen N."/>
            <person name="Bonometti L."/>
            <person name="Westerberg I."/>
            <person name="Brannstrom I.O."/>
            <person name="Guillou S."/>
            <person name="Cros-Aarteil S."/>
            <person name="Calhoun S."/>
            <person name="Haridas S."/>
            <person name="Kuo A."/>
            <person name="Pangilinan J."/>
            <person name="Riley R."/>
            <person name="Labutti K."/>
            <person name="Andreopoulos B."/>
            <person name="Lipzen A."/>
            <person name="Chen C."/>
            <person name="Yanf M."/>
            <person name="Daum C."/>
            <person name="Ng V."/>
            <person name="Clum A."/>
            <person name="Steindorff A."/>
            <person name="Ohm R."/>
            <person name="Martin F."/>
            <person name="Silar P."/>
            <person name="Natvig D."/>
            <person name="Lalanne C."/>
            <person name="Gautier V."/>
            <person name="Ament-Velasquez S.L."/>
            <person name="Kruys A."/>
            <person name="Hutchinson M.I."/>
            <person name="Powell A.J."/>
            <person name="Barry K."/>
            <person name="Miller A.N."/>
            <person name="Grigoriev I.V."/>
            <person name="Debuchy R."/>
            <person name="Gladieux P."/>
            <person name="Thoren M.H."/>
            <person name="Johannesson H."/>
        </authorList>
    </citation>
    <scope>NUCLEOTIDE SEQUENCE</scope>
    <source>
        <strain evidence="1">CBS 626.80</strain>
    </source>
</reference>
<keyword evidence="2" id="KW-1185">Reference proteome</keyword>
<gene>
    <name evidence="1" type="ORF">QBC32DRAFT_222029</name>
</gene>
<evidence type="ECO:0000313" key="1">
    <source>
        <dbReference type="EMBL" id="KAK3948420.1"/>
    </source>
</evidence>
<dbReference type="EMBL" id="MU859264">
    <property type="protein sequence ID" value="KAK3948420.1"/>
    <property type="molecule type" value="Genomic_DNA"/>
</dbReference>
<accession>A0AAN6NMP2</accession>
<protein>
    <submittedName>
        <fullName evidence="1">Uncharacterized protein</fullName>
    </submittedName>
</protein>
<comment type="caution">
    <text evidence="1">The sequence shown here is derived from an EMBL/GenBank/DDBJ whole genome shotgun (WGS) entry which is preliminary data.</text>
</comment>
<proteinExistence type="predicted"/>
<reference evidence="1" key="1">
    <citation type="journal article" date="2023" name="Mol. Phylogenet. Evol.">
        <title>Genome-scale phylogeny and comparative genomics of the fungal order Sordariales.</title>
        <authorList>
            <person name="Hensen N."/>
            <person name="Bonometti L."/>
            <person name="Westerberg I."/>
            <person name="Brannstrom I.O."/>
            <person name="Guillou S."/>
            <person name="Cros-Aarteil S."/>
            <person name="Calhoun S."/>
            <person name="Haridas S."/>
            <person name="Kuo A."/>
            <person name="Mondo S."/>
            <person name="Pangilinan J."/>
            <person name="Riley R."/>
            <person name="LaButti K."/>
            <person name="Andreopoulos B."/>
            <person name="Lipzen A."/>
            <person name="Chen C."/>
            <person name="Yan M."/>
            <person name="Daum C."/>
            <person name="Ng V."/>
            <person name="Clum A."/>
            <person name="Steindorff A."/>
            <person name="Ohm R.A."/>
            <person name="Martin F."/>
            <person name="Silar P."/>
            <person name="Natvig D.O."/>
            <person name="Lalanne C."/>
            <person name="Gautier V."/>
            <person name="Ament-Velasquez S.L."/>
            <person name="Kruys A."/>
            <person name="Hutchinson M.I."/>
            <person name="Powell A.J."/>
            <person name="Barry K."/>
            <person name="Miller A.N."/>
            <person name="Grigoriev I.V."/>
            <person name="Debuchy R."/>
            <person name="Gladieux P."/>
            <person name="Hiltunen Thoren M."/>
            <person name="Johannesson H."/>
        </authorList>
    </citation>
    <scope>NUCLEOTIDE SEQUENCE</scope>
    <source>
        <strain evidence="1">CBS 626.80</strain>
    </source>
</reference>
<name>A0AAN6NMP2_9PEZI</name>
<organism evidence="1 2">
    <name type="scientific">Pseudoneurospora amorphoporcata</name>
    <dbReference type="NCBI Taxonomy" id="241081"/>
    <lineage>
        <taxon>Eukaryota</taxon>
        <taxon>Fungi</taxon>
        <taxon>Dikarya</taxon>
        <taxon>Ascomycota</taxon>
        <taxon>Pezizomycotina</taxon>
        <taxon>Sordariomycetes</taxon>
        <taxon>Sordariomycetidae</taxon>
        <taxon>Sordariales</taxon>
        <taxon>Sordariaceae</taxon>
        <taxon>Pseudoneurospora</taxon>
    </lineage>
</organism>
<sequence length="178" mass="20529">MSIERVDPSWLVLTDEDALGLQQYGVLDLNYESGYQALHKGCFLRHDDISNALRELPPKSTDMLKIPLILVSRRVLIWLGFSDKMADQLWQQWLNRHSNRTPGVLEFRDTVLTHFRLPDVATPDTFTDGDSEWRQILHAHGLSQQFVDMIMDPRFPLGLVGQNTRNLEEENRSDLGKS</sequence>
<evidence type="ECO:0000313" key="2">
    <source>
        <dbReference type="Proteomes" id="UP001303222"/>
    </source>
</evidence>
<dbReference type="AlphaFoldDB" id="A0AAN6NMP2"/>
<dbReference type="Proteomes" id="UP001303222">
    <property type="component" value="Unassembled WGS sequence"/>
</dbReference>